<feature type="chain" id="PRO_5045878166" description="Lipoprotein" evidence="1">
    <location>
        <begin position="20"/>
        <end position="116"/>
    </location>
</feature>
<evidence type="ECO:0008006" key="4">
    <source>
        <dbReference type="Google" id="ProtNLM"/>
    </source>
</evidence>
<comment type="caution">
    <text evidence="2">The sequence shown here is derived from an EMBL/GenBank/DDBJ whole genome shotgun (WGS) entry which is preliminary data.</text>
</comment>
<accession>A0ABT1SBQ3</accession>
<organism evidence="2 3">
    <name type="scientific">Tissierella carlieri</name>
    <dbReference type="NCBI Taxonomy" id="689904"/>
    <lineage>
        <taxon>Bacteria</taxon>
        <taxon>Bacillati</taxon>
        <taxon>Bacillota</taxon>
        <taxon>Tissierellia</taxon>
        <taxon>Tissierellales</taxon>
        <taxon>Tissierellaceae</taxon>
        <taxon>Tissierella</taxon>
    </lineage>
</organism>
<sequence>MKKIIFVIFICIFTLVACRNNPNTNEVTLPTHPNMEFVEIVHQAKEENEYTTTLYTVKNSTQEQVTEEYIKILENDSWNITFVNKPLLIEATKENKEIMIFLFNKDNDVTLAILSR</sequence>
<dbReference type="Proteomes" id="UP001524478">
    <property type="component" value="Unassembled WGS sequence"/>
</dbReference>
<proteinExistence type="predicted"/>
<protein>
    <recommendedName>
        <fullName evidence="4">Lipoprotein</fullName>
    </recommendedName>
</protein>
<dbReference type="PROSITE" id="PS51257">
    <property type="entry name" value="PROKAR_LIPOPROTEIN"/>
    <property type="match status" value="1"/>
</dbReference>
<feature type="signal peptide" evidence="1">
    <location>
        <begin position="1"/>
        <end position="19"/>
    </location>
</feature>
<name>A0ABT1SBQ3_9FIRM</name>
<dbReference type="RefSeq" id="WP_256311631.1">
    <property type="nucleotide sequence ID" value="NZ_JANGAC010000008.1"/>
</dbReference>
<evidence type="ECO:0000313" key="2">
    <source>
        <dbReference type="EMBL" id="MCQ4923745.1"/>
    </source>
</evidence>
<evidence type="ECO:0000256" key="1">
    <source>
        <dbReference type="SAM" id="SignalP"/>
    </source>
</evidence>
<dbReference type="EMBL" id="JANGAC010000008">
    <property type="protein sequence ID" value="MCQ4923745.1"/>
    <property type="molecule type" value="Genomic_DNA"/>
</dbReference>
<evidence type="ECO:0000313" key="3">
    <source>
        <dbReference type="Proteomes" id="UP001524478"/>
    </source>
</evidence>
<keyword evidence="3" id="KW-1185">Reference proteome</keyword>
<reference evidence="2 3" key="1">
    <citation type="submission" date="2022-06" db="EMBL/GenBank/DDBJ databases">
        <title>Isolation of gut microbiota from human fecal samples.</title>
        <authorList>
            <person name="Pamer E.G."/>
            <person name="Barat B."/>
            <person name="Waligurski E."/>
            <person name="Medina S."/>
            <person name="Paddock L."/>
            <person name="Mostad J."/>
        </authorList>
    </citation>
    <scope>NUCLEOTIDE SEQUENCE [LARGE SCALE GENOMIC DNA]</scope>
    <source>
        <strain evidence="2 3">DFI.7.95</strain>
    </source>
</reference>
<keyword evidence="1" id="KW-0732">Signal</keyword>
<gene>
    <name evidence="2" type="ORF">NE686_11650</name>
</gene>